<evidence type="ECO:0000256" key="1">
    <source>
        <dbReference type="ARBA" id="ARBA00004651"/>
    </source>
</evidence>
<proteinExistence type="inferred from homology"/>
<reference evidence="11 12" key="1">
    <citation type="journal article" date="2019" name="Nat. Microbiol.">
        <title>Mediterranean grassland soil C-N compound turnover is dependent on rainfall and depth, and is mediated by genomically divergent microorganisms.</title>
        <authorList>
            <person name="Diamond S."/>
            <person name="Andeer P.F."/>
            <person name="Li Z."/>
            <person name="Crits-Christoph A."/>
            <person name="Burstein D."/>
            <person name="Anantharaman K."/>
            <person name="Lane K.R."/>
            <person name="Thomas B.C."/>
            <person name="Pan C."/>
            <person name="Northen T.R."/>
            <person name="Banfield J.F."/>
        </authorList>
    </citation>
    <scope>NUCLEOTIDE SEQUENCE [LARGE SCALE GENOMIC DNA]</scope>
    <source>
        <strain evidence="11">WS_8</strain>
    </source>
</reference>
<dbReference type="PANTHER" id="PTHR42922:SF1">
    <property type="entry name" value="PHOSPHATE TRANSPORT SYSTEM PERMEASE PROTEIN PSTA"/>
    <property type="match status" value="1"/>
</dbReference>
<dbReference type="PANTHER" id="PTHR42922">
    <property type="entry name" value="PHOSPHATE TRANSPORT SYSTEM PERMEASE PROTEIN PSTA"/>
    <property type="match status" value="1"/>
</dbReference>
<organism evidence="11 12">
    <name type="scientific">Eiseniibacteriota bacterium</name>
    <dbReference type="NCBI Taxonomy" id="2212470"/>
    <lineage>
        <taxon>Bacteria</taxon>
        <taxon>Candidatus Eiseniibacteriota</taxon>
    </lineage>
</organism>
<feature type="transmembrane region" description="Helical" evidence="9">
    <location>
        <begin position="199"/>
        <end position="220"/>
    </location>
</feature>
<evidence type="ECO:0000256" key="3">
    <source>
        <dbReference type="ARBA" id="ARBA00022448"/>
    </source>
</evidence>
<keyword evidence="6 9" id="KW-0812">Transmembrane</keyword>
<dbReference type="GO" id="GO:0005315">
    <property type="term" value="F:phosphate transmembrane transporter activity"/>
    <property type="evidence" value="ECO:0007669"/>
    <property type="project" value="InterPro"/>
</dbReference>
<feature type="transmembrane region" description="Helical" evidence="9">
    <location>
        <begin position="81"/>
        <end position="106"/>
    </location>
</feature>
<dbReference type="InterPro" id="IPR005672">
    <property type="entry name" value="Phosphate_PstA"/>
</dbReference>
<dbReference type="NCBIfam" id="TIGR00974">
    <property type="entry name" value="3a0107s02c"/>
    <property type="match status" value="1"/>
</dbReference>
<keyword evidence="4 9" id="KW-1003">Cell membrane</keyword>
<feature type="transmembrane region" description="Helical" evidence="9">
    <location>
        <begin position="148"/>
        <end position="167"/>
    </location>
</feature>
<dbReference type="CDD" id="cd06261">
    <property type="entry name" value="TM_PBP2"/>
    <property type="match status" value="1"/>
</dbReference>
<dbReference type="GO" id="GO:0035435">
    <property type="term" value="P:phosphate ion transmembrane transport"/>
    <property type="evidence" value="ECO:0007669"/>
    <property type="project" value="InterPro"/>
</dbReference>
<evidence type="ECO:0000313" key="12">
    <source>
        <dbReference type="Proteomes" id="UP000316609"/>
    </source>
</evidence>
<keyword evidence="5" id="KW-0592">Phosphate transport</keyword>
<keyword evidence="3" id="KW-0813">Transport</keyword>
<evidence type="ECO:0000259" key="10">
    <source>
        <dbReference type="PROSITE" id="PS50928"/>
    </source>
</evidence>
<keyword evidence="7 9" id="KW-1133">Transmembrane helix</keyword>
<dbReference type="Proteomes" id="UP000316609">
    <property type="component" value="Unassembled WGS sequence"/>
</dbReference>
<dbReference type="PROSITE" id="PS50928">
    <property type="entry name" value="ABC_TM1"/>
    <property type="match status" value="1"/>
</dbReference>
<dbReference type="InterPro" id="IPR035906">
    <property type="entry name" value="MetI-like_sf"/>
</dbReference>
<dbReference type="GO" id="GO:0005886">
    <property type="term" value="C:plasma membrane"/>
    <property type="evidence" value="ECO:0007669"/>
    <property type="project" value="UniProtKB-SubCell"/>
</dbReference>
<feature type="domain" description="ABC transmembrane type-1" evidence="10">
    <location>
        <begin position="82"/>
        <end position="284"/>
    </location>
</feature>
<dbReference type="InterPro" id="IPR051408">
    <property type="entry name" value="Phosphate_transprt_permease"/>
</dbReference>
<evidence type="ECO:0000256" key="7">
    <source>
        <dbReference type="ARBA" id="ARBA00022989"/>
    </source>
</evidence>
<feature type="transmembrane region" description="Helical" evidence="9">
    <location>
        <begin position="31"/>
        <end position="52"/>
    </location>
</feature>
<comment type="caution">
    <text evidence="11">The sequence shown here is derived from an EMBL/GenBank/DDBJ whole genome shotgun (WGS) entry which is preliminary data.</text>
</comment>
<dbReference type="InterPro" id="IPR000515">
    <property type="entry name" value="MetI-like"/>
</dbReference>
<feature type="transmembrane region" description="Helical" evidence="9">
    <location>
        <begin position="266"/>
        <end position="288"/>
    </location>
</feature>
<evidence type="ECO:0000256" key="2">
    <source>
        <dbReference type="ARBA" id="ARBA00007069"/>
    </source>
</evidence>
<dbReference type="Gene3D" id="1.10.3720.10">
    <property type="entry name" value="MetI-like"/>
    <property type="match status" value="1"/>
</dbReference>
<accession>A0A538TR46</accession>
<protein>
    <recommendedName>
        <fullName evidence="9">Phosphate transport system permease protein PstA</fullName>
    </recommendedName>
</protein>
<name>A0A538TR46_UNCEI</name>
<dbReference type="AlphaFoldDB" id="A0A538TR46"/>
<comment type="similarity">
    <text evidence="2 9">Belongs to the binding-protein-dependent transport system permease family. CysTW subfamily.</text>
</comment>
<sequence length="296" mass="30724">MTSPARPKTFAPLAARGPAAARRVVDVGATVACHVAAAAVILPLALIVWHLVRMGLAGLTPAFFLHLPKPVGETGGGMANAIAGTALLVTIGAALAVPIGVGAGLFLAEHGDGRLGGLVRTTADVLGGVPSIVVGVAAYSLVVVPMGRFSALAGGVALGFIMLPTIVRSTEEMVRLVPRSYREAALALGAPRWRMIHDVVLPAAAPGIVTAILLGTARAAGETAPLLFTALGSRFWSLALDRPIASLPVYIFDYARAPYDDWNRQAWSAALVLLLLVTFVSALVRLTARRVPRRAF</sequence>
<dbReference type="EMBL" id="VBOY01000062">
    <property type="protein sequence ID" value="TMQ66103.1"/>
    <property type="molecule type" value="Genomic_DNA"/>
</dbReference>
<feature type="transmembrane region" description="Helical" evidence="9">
    <location>
        <begin position="118"/>
        <end position="142"/>
    </location>
</feature>
<dbReference type="Pfam" id="PF00528">
    <property type="entry name" value="BPD_transp_1"/>
    <property type="match status" value="1"/>
</dbReference>
<evidence type="ECO:0000256" key="8">
    <source>
        <dbReference type="ARBA" id="ARBA00023136"/>
    </source>
</evidence>
<evidence type="ECO:0000313" key="11">
    <source>
        <dbReference type="EMBL" id="TMQ66103.1"/>
    </source>
</evidence>
<comment type="subcellular location">
    <subcellularLocation>
        <location evidence="1 9">Cell membrane</location>
        <topology evidence="1 9">Multi-pass membrane protein</topology>
    </subcellularLocation>
</comment>
<evidence type="ECO:0000256" key="5">
    <source>
        <dbReference type="ARBA" id="ARBA00022592"/>
    </source>
</evidence>
<gene>
    <name evidence="11" type="primary">pstA</name>
    <name evidence="11" type="ORF">E6K78_06895</name>
</gene>
<evidence type="ECO:0000256" key="6">
    <source>
        <dbReference type="ARBA" id="ARBA00022692"/>
    </source>
</evidence>
<keyword evidence="8 9" id="KW-0472">Membrane</keyword>
<dbReference type="SUPFAM" id="SSF161098">
    <property type="entry name" value="MetI-like"/>
    <property type="match status" value="1"/>
</dbReference>
<evidence type="ECO:0000256" key="9">
    <source>
        <dbReference type="RuleBase" id="RU363043"/>
    </source>
</evidence>
<evidence type="ECO:0000256" key="4">
    <source>
        <dbReference type="ARBA" id="ARBA00022475"/>
    </source>
</evidence>